<protein>
    <submittedName>
        <fullName evidence="5">Ras homolog family member U</fullName>
    </submittedName>
</protein>
<dbReference type="SMART" id="SM00174">
    <property type="entry name" value="RHO"/>
    <property type="match status" value="1"/>
</dbReference>
<organism evidence="5">
    <name type="scientific">Enterobius vermicularis</name>
    <name type="common">Human pinworm</name>
    <dbReference type="NCBI Taxonomy" id="51028"/>
    <lineage>
        <taxon>Eukaryota</taxon>
        <taxon>Metazoa</taxon>
        <taxon>Ecdysozoa</taxon>
        <taxon>Nematoda</taxon>
        <taxon>Chromadorea</taxon>
        <taxon>Rhabditida</taxon>
        <taxon>Spirurina</taxon>
        <taxon>Oxyuridomorpha</taxon>
        <taxon>Oxyuroidea</taxon>
        <taxon>Oxyuridae</taxon>
        <taxon>Enterobius</taxon>
    </lineage>
</organism>
<reference evidence="5" key="1">
    <citation type="submission" date="2017-02" db="UniProtKB">
        <authorList>
            <consortium name="WormBaseParasite"/>
        </authorList>
    </citation>
    <scope>IDENTIFICATION</scope>
</reference>
<dbReference type="EMBL" id="UXUI01011545">
    <property type="protein sequence ID" value="VDD96320.1"/>
    <property type="molecule type" value="Genomic_DNA"/>
</dbReference>
<dbReference type="PRINTS" id="PR00449">
    <property type="entry name" value="RASTRNSFRMNG"/>
</dbReference>
<dbReference type="Gene3D" id="3.40.50.300">
    <property type="entry name" value="P-loop containing nucleotide triphosphate hydrolases"/>
    <property type="match status" value="1"/>
</dbReference>
<dbReference type="AlphaFoldDB" id="A0A0N4VLM5"/>
<sequence length="151" mass="17505">YYFFAKKTDQKRGFFFAEFDSLRPFSYPETDVFLLCFNVMLPSTLRSITSHWLPEISKSAPHTPIILVGTQCDLRSNVSLARMFADELRTEYVECSALTQYNLKQVFDAAILVALKGKFLSSNPEATHKERKKSKFRDGLRRFVSFTKRLV</sequence>
<dbReference type="Proteomes" id="UP000274131">
    <property type="component" value="Unassembled WGS sequence"/>
</dbReference>
<reference evidence="3 4" key="2">
    <citation type="submission" date="2018-10" db="EMBL/GenBank/DDBJ databases">
        <authorList>
            <consortium name="Pathogen Informatics"/>
        </authorList>
    </citation>
    <scope>NUCLEOTIDE SEQUENCE [LARGE SCALE GENOMIC DNA]</scope>
</reference>
<evidence type="ECO:0000256" key="2">
    <source>
        <dbReference type="ARBA" id="ARBA00023134"/>
    </source>
</evidence>
<dbReference type="Pfam" id="PF00071">
    <property type="entry name" value="Ras"/>
    <property type="match status" value="1"/>
</dbReference>
<name>A0A0N4VLM5_ENTVE</name>
<evidence type="ECO:0000256" key="1">
    <source>
        <dbReference type="ARBA" id="ARBA00022741"/>
    </source>
</evidence>
<evidence type="ECO:0000313" key="5">
    <source>
        <dbReference type="WBParaSite" id="EVEC_0001179301-mRNA-1"/>
    </source>
</evidence>
<evidence type="ECO:0000313" key="3">
    <source>
        <dbReference type="EMBL" id="VDD96320.1"/>
    </source>
</evidence>
<dbReference type="GO" id="GO:0003924">
    <property type="term" value="F:GTPase activity"/>
    <property type="evidence" value="ECO:0007669"/>
    <property type="project" value="InterPro"/>
</dbReference>
<dbReference type="InterPro" id="IPR027417">
    <property type="entry name" value="P-loop_NTPase"/>
</dbReference>
<dbReference type="PROSITE" id="PS51420">
    <property type="entry name" value="RHO"/>
    <property type="match status" value="1"/>
</dbReference>
<proteinExistence type="predicted"/>
<gene>
    <name evidence="3" type="ORF">EVEC_LOCUS11071</name>
</gene>
<dbReference type="OrthoDB" id="8830751at2759"/>
<dbReference type="WBParaSite" id="EVEC_0001179301-mRNA-1">
    <property type="protein sequence ID" value="EVEC_0001179301-mRNA-1"/>
    <property type="gene ID" value="EVEC_0001179301"/>
</dbReference>
<dbReference type="SMART" id="SM00175">
    <property type="entry name" value="RAB"/>
    <property type="match status" value="1"/>
</dbReference>
<dbReference type="PANTHER" id="PTHR24072">
    <property type="entry name" value="RHO FAMILY GTPASE"/>
    <property type="match status" value="1"/>
</dbReference>
<dbReference type="GO" id="GO:0007264">
    <property type="term" value="P:small GTPase-mediated signal transduction"/>
    <property type="evidence" value="ECO:0007669"/>
    <property type="project" value="InterPro"/>
</dbReference>
<keyword evidence="2" id="KW-0342">GTP-binding</keyword>
<dbReference type="GO" id="GO:0005525">
    <property type="term" value="F:GTP binding"/>
    <property type="evidence" value="ECO:0007669"/>
    <property type="project" value="UniProtKB-KW"/>
</dbReference>
<dbReference type="STRING" id="51028.A0A0N4VLM5"/>
<dbReference type="InterPro" id="IPR003578">
    <property type="entry name" value="Small_GTPase_Rho"/>
</dbReference>
<dbReference type="InterPro" id="IPR001806">
    <property type="entry name" value="Small_GTPase"/>
</dbReference>
<dbReference type="SUPFAM" id="SSF52540">
    <property type="entry name" value="P-loop containing nucleoside triphosphate hydrolases"/>
    <property type="match status" value="1"/>
</dbReference>
<evidence type="ECO:0000313" key="4">
    <source>
        <dbReference type="Proteomes" id="UP000274131"/>
    </source>
</evidence>
<keyword evidence="1" id="KW-0547">Nucleotide-binding</keyword>
<keyword evidence="4" id="KW-1185">Reference proteome</keyword>
<accession>A0A0N4VLM5</accession>